<organism evidence="2 3">
    <name type="scientific">Melanomma pulvis-pyrius CBS 109.77</name>
    <dbReference type="NCBI Taxonomy" id="1314802"/>
    <lineage>
        <taxon>Eukaryota</taxon>
        <taxon>Fungi</taxon>
        <taxon>Dikarya</taxon>
        <taxon>Ascomycota</taxon>
        <taxon>Pezizomycotina</taxon>
        <taxon>Dothideomycetes</taxon>
        <taxon>Pleosporomycetidae</taxon>
        <taxon>Pleosporales</taxon>
        <taxon>Melanommataceae</taxon>
        <taxon>Melanomma</taxon>
    </lineage>
</organism>
<proteinExistence type="predicted"/>
<reference evidence="2" key="1">
    <citation type="journal article" date="2020" name="Stud. Mycol.">
        <title>101 Dothideomycetes genomes: a test case for predicting lifestyles and emergence of pathogens.</title>
        <authorList>
            <person name="Haridas S."/>
            <person name="Albert R."/>
            <person name="Binder M."/>
            <person name="Bloem J."/>
            <person name="Labutti K."/>
            <person name="Salamov A."/>
            <person name="Andreopoulos B."/>
            <person name="Baker S."/>
            <person name="Barry K."/>
            <person name="Bills G."/>
            <person name="Bluhm B."/>
            <person name="Cannon C."/>
            <person name="Castanera R."/>
            <person name="Culley D."/>
            <person name="Daum C."/>
            <person name="Ezra D."/>
            <person name="Gonzalez J."/>
            <person name="Henrissat B."/>
            <person name="Kuo A."/>
            <person name="Liang C."/>
            <person name="Lipzen A."/>
            <person name="Lutzoni F."/>
            <person name="Magnuson J."/>
            <person name="Mondo S."/>
            <person name="Nolan M."/>
            <person name="Ohm R."/>
            <person name="Pangilinan J."/>
            <person name="Park H.-J."/>
            <person name="Ramirez L."/>
            <person name="Alfaro M."/>
            <person name="Sun H."/>
            <person name="Tritt A."/>
            <person name="Yoshinaga Y."/>
            <person name="Zwiers L.-H."/>
            <person name="Turgeon B."/>
            <person name="Goodwin S."/>
            <person name="Spatafora J."/>
            <person name="Crous P."/>
            <person name="Grigoriev I."/>
        </authorList>
    </citation>
    <scope>NUCLEOTIDE SEQUENCE</scope>
    <source>
        <strain evidence="2">CBS 109.77</strain>
    </source>
</reference>
<dbReference type="Pfam" id="PF01073">
    <property type="entry name" value="3Beta_HSD"/>
    <property type="match status" value="1"/>
</dbReference>
<dbReference type="GO" id="GO:0006694">
    <property type="term" value="P:steroid biosynthetic process"/>
    <property type="evidence" value="ECO:0007669"/>
    <property type="project" value="InterPro"/>
</dbReference>
<dbReference type="InterPro" id="IPR002225">
    <property type="entry name" value="3Beta_OHSteriod_DH/Estase"/>
</dbReference>
<dbReference type="SUPFAM" id="SSF51735">
    <property type="entry name" value="NAD(P)-binding Rossmann-fold domains"/>
    <property type="match status" value="1"/>
</dbReference>
<sequence length="370" mass="40901">MNRIDSISTPLGAVLVIGGCGLLGRHVVNYLLENGTSPKDITVFDISTKNNRFADVTYISGDLGSKSELSSAFDQSQPNVIMNVASPDAMTPGTEIFERCNILGVQNIIECAQEHGVRILVHTSSSEVIQSSYRDLIWAKEDWPMPESPVDGSIYAKTKSIGEGIVLKANRQKGLFTTAIRLTTMFGEGDVVLTRHSIELGRSGSIKYQVGAGKNFYDFIYAGNAAEGHVLAAQALLRAAHSTTPIPESERVDGEAFNLSNGKPWPFWAVARYISTTAGYPIAEKDVWKIPMGVACFFMAIWEWLFWAGTWGGTPPITRRMLRYTAQIRTFDITKARERLGFEPRVSMEEGLRRGVEWNLAREAELKKAN</sequence>
<dbReference type="OrthoDB" id="10058185at2759"/>
<accession>A0A6A6X7Y5</accession>
<evidence type="ECO:0000313" key="2">
    <source>
        <dbReference type="EMBL" id="KAF2792462.1"/>
    </source>
</evidence>
<dbReference type="EMBL" id="MU001968">
    <property type="protein sequence ID" value="KAF2792462.1"/>
    <property type="molecule type" value="Genomic_DNA"/>
</dbReference>
<keyword evidence="3" id="KW-1185">Reference proteome</keyword>
<dbReference type="GO" id="GO:0016616">
    <property type="term" value="F:oxidoreductase activity, acting on the CH-OH group of donors, NAD or NADP as acceptor"/>
    <property type="evidence" value="ECO:0007669"/>
    <property type="project" value="InterPro"/>
</dbReference>
<name>A0A6A6X7Y5_9PLEO</name>
<dbReference type="PROSITE" id="PS51257">
    <property type="entry name" value="PROKAR_LIPOPROTEIN"/>
    <property type="match status" value="1"/>
</dbReference>
<dbReference type="AlphaFoldDB" id="A0A6A6X7Y5"/>
<dbReference type="Proteomes" id="UP000799757">
    <property type="component" value="Unassembled WGS sequence"/>
</dbReference>
<dbReference type="PANTHER" id="PTHR43000">
    <property type="entry name" value="DTDP-D-GLUCOSE 4,6-DEHYDRATASE-RELATED"/>
    <property type="match status" value="1"/>
</dbReference>
<protein>
    <submittedName>
        <fullName evidence="2">Putative sterol-4-alpha-carboxylate 3-dehydrogenase, decarboxylating</fullName>
    </submittedName>
</protein>
<dbReference type="InterPro" id="IPR036291">
    <property type="entry name" value="NAD(P)-bd_dom_sf"/>
</dbReference>
<feature type="domain" description="3-beta hydroxysteroid dehydrogenase/isomerase" evidence="1">
    <location>
        <begin position="15"/>
        <end position="283"/>
    </location>
</feature>
<dbReference type="Gene3D" id="3.40.50.720">
    <property type="entry name" value="NAD(P)-binding Rossmann-like Domain"/>
    <property type="match status" value="1"/>
</dbReference>
<evidence type="ECO:0000259" key="1">
    <source>
        <dbReference type="Pfam" id="PF01073"/>
    </source>
</evidence>
<evidence type="ECO:0000313" key="3">
    <source>
        <dbReference type="Proteomes" id="UP000799757"/>
    </source>
</evidence>
<gene>
    <name evidence="2" type="ORF">K505DRAFT_307584</name>
</gene>